<sequence length="297" mass="33065">MKKPFRVTKLISSFVLTAGLLFSSIQPLAAQAASVKEEQQVEQTTKYTYKVMKVLRVSLGVDKHSTVKDDEIASMNKAEVMNRYLSSQGKKVKGNEVRKAVELIFNIDLDFISKQGIGTTVSSYDAAVMEILRLDLGLERDDISRDQDIMAMKKNHVMDRYSKMFGYKLSGPEYRVLINQIYGVNLDGIANLEHAQVAIYSKGQWILKSDQDLIILRSSLDDVEVYVAPTDYYTALTGSTELPASLIAKLASMGFTYDESTNAYYYANPTGESIPDAFKGQTLGTIVGTIANEFPKQ</sequence>
<comment type="caution">
    <text evidence="2">The sequence shown here is derived from an EMBL/GenBank/DDBJ whole genome shotgun (WGS) entry which is preliminary data.</text>
</comment>
<evidence type="ECO:0000313" key="2">
    <source>
        <dbReference type="EMBL" id="MDW0113038.1"/>
    </source>
</evidence>
<dbReference type="Proteomes" id="UP001282284">
    <property type="component" value="Unassembled WGS sequence"/>
</dbReference>
<keyword evidence="1" id="KW-0732">Signal</keyword>
<reference evidence="2 3" key="1">
    <citation type="submission" date="2023-06" db="EMBL/GenBank/DDBJ databases">
        <title>Sporosarcina sp. nov., isolated from Korean traditional fermented seafood 'Jeotgal'.</title>
        <authorList>
            <person name="Yang A.I."/>
            <person name="Shin N.-R."/>
        </authorList>
    </citation>
    <scope>NUCLEOTIDE SEQUENCE [LARGE SCALE GENOMIC DNA]</scope>
    <source>
        <strain evidence="2 3">KCTC13119</strain>
    </source>
</reference>
<dbReference type="EMBL" id="JAUBDI010000005">
    <property type="protein sequence ID" value="MDW0113038.1"/>
    <property type="molecule type" value="Genomic_DNA"/>
</dbReference>
<organism evidence="2 3">
    <name type="scientific">Sporosarcina saromensis</name>
    <dbReference type="NCBI Taxonomy" id="359365"/>
    <lineage>
        <taxon>Bacteria</taxon>
        <taxon>Bacillati</taxon>
        <taxon>Bacillota</taxon>
        <taxon>Bacilli</taxon>
        <taxon>Bacillales</taxon>
        <taxon>Caryophanaceae</taxon>
        <taxon>Sporosarcina</taxon>
    </lineage>
</organism>
<feature type="signal peptide" evidence="1">
    <location>
        <begin position="1"/>
        <end position="32"/>
    </location>
</feature>
<proteinExistence type="predicted"/>
<accession>A0ABU4G7S8</accession>
<evidence type="ECO:0000256" key="1">
    <source>
        <dbReference type="SAM" id="SignalP"/>
    </source>
</evidence>
<protein>
    <recommendedName>
        <fullName evidence="4">S-layer homology domain-containing protein</fullName>
    </recommendedName>
</protein>
<keyword evidence="3" id="KW-1185">Reference proteome</keyword>
<feature type="chain" id="PRO_5046944363" description="S-layer homology domain-containing protein" evidence="1">
    <location>
        <begin position="33"/>
        <end position="297"/>
    </location>
</feature>
<evidence type="ECO:0000313" key="3">
    <source>
        <dbReference type="Proteomes" id="UP001282284"/>
    </source>
</evidence>
<evidence type="ECO:0008006" key="4">
    <source>
        <dbReference type="Google" id="ProtNLM"/>
    </source>
</evidence>
<gene>
    <name evidence="2" type="ORF">QT711_07555</name>
</gene>
<name>A0ABU4G7S8_9BACL</name>
<dbReference type="RefSeq" id="WP_317943120.1">
    <property type="nucleotide sequence ID" value="NZ_JAUBDI010000005.1"/>
</dbReference>